<dbReference type="InterPro" id="IPR019056">
    <property type="entry name" value="Phage_TAC_6"/>
</dbReference>
<accession>A0A6L7GGJ5</accession>
<dbReference type="AlphaFoldDB" id="A0A6L7GGJ5"/>
<dbReference type="EMBL" id="WTYU01000002">
    <property type="protein sequence ID" value="MXP15039.1"/>
    <property type="molecule type" value="Genomic_DNA"/>
</dbReference>
<name>A0A6L7GGJ5_9SPHN</name>
<reference evidence="1 2" key="1">
    <citation type="submission" date="2019-12" db="EMBL/GenBank/DDBJ databases">
        <title>Genomic-based taxomic classification of the family Erythrobacteraceae.</title>
        <authorList>
            <person name="Xu L."/>
        </authorList>
    </citation>
    <scope>NUCLEOTIDE SEQUENCE [LARGE SCALE GENOMIC DNA]</scope>
    <source>
        <strain evidence="1 2">KCTC 52259</strain>
    </source>
</reference>
<evidence type="ECO:0000313" key="2">
    <source>
        <dbReference type="Proteomes" id="UP000473531"/>
    </source>
</evidence>
<evidence type="ECO:0000313" key="1">
    <source>
        <dbReference type="EMBL" id="MXP15039.1"/>
    </source>
</evidence>
<dbReference type="RefSeq" id="WP_160601621.1">
    <property type="nucleotide sequence ID" value="NZ_WTYU01000002.1"/>
</dbReference>
<protein>
    <submittedName>
        <fullName evidence="1">Phage tail assembly chaperone</fullName>
    </submittedName>
</protein>
<organism evidence="1 2">
    <name type="scientific">Allopontixanthobacter confluentis</name>
    <dbReference type="NCBI Taxonomy" id="1849021"/>
    <lineage>
        <taxon>Bacteria</taxon>
        <taxon>Pseudomonadati</taxon>
        <taxon>Pseudomonadota</taxon>
        <taxon>Alphaproteobacteria</taxon>
        <taxon>Sphingomonadales</taxon>
        <taxon>Erythrobacteraceae</taxon>
        <taxon>Allopontixanthobacter</taxon>
    </lineage>
</organism>
<dbReference type="Pfam" id="PF09550">
    <property type="entry name" value="Phage_TAC_6"/>
    <property type="match status" value="1"/>
</dbReference>
<gene>
    <name evidence="1" type="ORF">GRI44_09795</name>
</gene>
<comment type="caution">
    <text evidence="1">The sequence shown here is derived from an EMBL/GenBank/DDBJ whole genome shotgun (WGS) entry which is preliminary data.</text>
</comment>
<sequence length="69" mass="7308">MTAPPATAPFAGTSLRLAGLAARVMGWRPAEFWAATPAELACALAPPEGEIRPMSMADIETLLERERNG</sequence>
<keyword evidence="2" id="KW-1185">Reference proteome</keyword>
<proteinExistence type="predicted"/>
<dbReference type="Proteomes" id="UP000473531">
    <property type="component" value="Unassembled WGS sequence"/>
</dbReference>